<dbReference type="Proteomes" id="UP000030361">
    <property type="component" value="Chromosome"/>
</dbReference>
<dbReference type="Pfam" id="PF10087">
    <property type="entry name" value="DUF2325"/>
    <property type="match status" value="1"/>
</dbReference>
<gene>
    <name evidence="3" type="ORF">PL11_001790</name>
</gene>
<evidence type="ECO:0000256" key="2">
    <source>
        <dbReference type="SAM" id="MobiDB-lite"/>
    </source>
</evidence>
<evidence type="ECO:0000313" key="3">
    <source>
        <dbReference type="EMBL" id="AQW20736.1"/>
    </source>
</evidence>
<keyword evidence="4" id="KW-1185">Reference proteome</keyword>
<name>A0A1S6QGI8_9LACO</name>
<proteinExistence type="inferred from homology"/>
<dbReference type="RefSeq" id="WP_052127659.1">
    <property type="nucleotide sequence ID" value="NZ_CP018906.1"/>
</dbReference>
<dbReference type="OrthoDB" id="2291101at2"/>
<feature type="compositionally biased region" description="Polar residues" evidence="2">
    <location>
        <begin position="1"/>
        <end position="12"/>
    </location>
</feature>
<organism evidence="3 4">
    <name type="scientific">Lentilactobacillus curieae</name>
    <dbReference type="NCBI Taxonomy" id="1138822"/>
    <lineage>
        <taxon>Bacteria</taxon>
        <taxon>Bacillati</taxon>
        <taxon>Bacillota</taxon>
        <taxon>Bacilli</taxon>
        <taxon>Lactobacillales</taxon>
        <taxon>Lactobacillaceae</taxon>
        <taxon>Lentilactobacillus</taxon>
    </lineage>
</organism>
<evidence type="ECO:0008006" key="5">
    <source>
        <dbReference type="Google" id="ProtNLM"/>
    </source>
</evidence>
<evidence type="ECO:0000256" key="1">
    <source>
        <dbReference type="ARBA" id="ARBA00007189"/>
    </source>
</evidence>
<protein>
    <recommendedName>
        <fullName evidence="5">DUF2325 domain-containing protein</fullName>
    </recommendedName>
</protein>
<dbReference type="InterPro" id="IPR016772">
    <property type="entry name" value="UCP020408"/>
</dbReference>
<sequence length="144" mass="15849">MTESHTNHSTNGRKNDGKTKLFKPTMDYDLSGKKVLMAGYGDHKAVAEQVVDAHNVDELCLYDEKTRGKGIQTNLNKAIKHADVVLVMLNSISHNTANQAISIAREQKKLVAATNVNSPLAIEQAISRALNHQPIYVPSHHVVE</sequence>
<dbReference type="AlphaFoldDB" id="A0A1S6QGI8"/>
<accession>A0A1S6QGI8</accession>
<evidence type="ECO:0000313" key="4">
    <source>
        <dbReference type="Proteomes" id="UP000030361"/>
    </source>
</evidence>
<dbReference type="EMBL" id="CP018906">
    <property type="protein sequence ID" value="AQW20736.1"/>
    <property type="molecule type" value="Genomic_DNA"/>
</dbReference>
<dbReference type="KEGG" id="lcu:PL11_001790"/>
<reference evidence="3 4" key="1">
    <citation type="journal article" date="2015" name="Genome Announc.">
        <title>Genome Sequence of Lactobacillus curieae CCTCC M 2011381T, a Novel Producer of Gamma-aminobutyric Acid.</title>
        <authorList>
            <person name="Wang Y."/>
            <person name="Wang Y."/>
            <person name="Lang C."/>
            <person name="Wei D."/>
            <person name="Xu P."/>
            <person name="Xie J."/>
        </authorList>
    </citation>
    <scope>NUCLEOTIDE SEQUENCE [LARGE SCALE GENOMIC DNA]</scope>
    <source>
        <strain evidence="3 4">CCTCC M 2011381</strain>
    </source>
</reference>
<feature type="region of interest" description="Disordered" evidence="2">
    <location>
        <begin position="1"/>
        <end position="20"/>
    </location>
</feature>
<comment type="similarity">
    <text evidence="1">Belongs to the UPF0751 family.</text>
</comment>